<dbReference type="RefSeq" id="WP_245902899.1">
    <property type="nucleotide sequence ID" value="NZ_QLMI01000001.1"/>
</dbReference>
<comment type="caution">
    <text evidence="1">The sequence shown here is derived from an EMBL/GenBank/DDBJ whole genome shotgun (WGS) entry which is preliminary data.</text>
</comment>
<evidence type="ECO:0000313" key="2">
    <source>
        <dbReference type="Proteomes" id="UP000249620"/>
    </source>
</evidence>
<dbReference type="Proteomes" id="UP000249620">
    <property type="component" value="Unassembled WGS sequence"/>
</dbReference>
<protein>
    <recommendedName>
        <fullName evidence="3">Cellobiose phosphorylase</fullName>
    </recommendedName>
</protein>
<gene>
    <name evidence="1" type="ORF">B0I03_101298</name>
</gene>
<name>A0A327YV88_9FLAO</name>
<accession>A0A327YV88</accession>
<sequence length="1158" mass="133013">MNLGIKDNASAELGIENKSVAMDVVTLNGEQFYKINNSDTIRPFFMSIVSDSNHWMFISSNGGLTAGRKNAEFALFPYYTDDKITEFAEITGSKTIFQVSYNNQTLIWEPFSERFTDKYNISRNLYKNFYGNKIVFEEINHDLELSFSYEWNSSNKFGFVKQASIKNHSDKAYQISLLDGIQNIMPHGVSSDLQASTSNLVDAYKRSELHPNSGLGIFALSAIIVDKAEPSEALKANTVFSLGLDKPAYLLSSLQVANFRRKQNVHPEFDIKGEKGAYFINTTFNLNQNEDKNWMIVANVNQNHADIVQLIETISKDKTLENQIREDINLGTQKLIEINASSDALQATEDHLRDTRHFSNTLFNIMRGGIFDYNYQIEKNDFVLYIKKANKVVFEKLSNKINQLPETFSLQTLKDFAKQQNDLDFERLSFEYLPLKFSRRHGDPSRPWNKFSINTTNEIDGSKILDYEGNWRDIFQNWEALAHSFPEFIDNMIHKFLNASTFDGYNPYRVTKDGFDWEAIEPDNPWSYIGYWGDHQIIYLLKFLEFCEKYAPGRLNDYFETDCFVYAAVPYIIKPYDEILKNPKDTIEYSHSWEKLINDRKQQMGADGALLHSNDKSIYHVNFIEKILATVLSKMSNFIPEAGIWMNTQRPEWNDANNALVGNGVSMVTLYYLRRFLKFFEQLLDNSNLENIKISNEMVEFYHEVRECLLENEHLLSGKIDDVSRKAILDRLGKAASDYRYQIYNSGFWGKKRTHSMQGLKNFTKVSLKFIEHAIEANKRPDALYHAYNLMTIENNNSISISYLSEMLEGQVAVLSSGYLSSKENLKVLDALKASKLFRQDQYSYLLYPNKELPKFIEKNTISKEAVAKSELLQNLLANKNAQIINQDILGNYHFNGNFHNANDLKKALAEVKQNTTFKILVEKEENLVLEIFEEVFNHKAFTGRSGTFYGYEGLGSIYWHMVSKLQLAVQECCLKAINENESPEVIGRLLEHYYEINEGIGVHKSPTLYGAFPTDAYSHTPAGKGAQQPGMTGQVKEDILSRFGELGVFIKDGMLHFNPCLLRKDEFLTKSKSFEYVNVHFEHKVIELTENSLAFTFCQIPVVYQLSDNSNIEIFDNQGNSKTINQLTLDAKTSQDVFSRNGVIEKLIVNVVATNLK</sequence>
<evidence type="ECO:0000313" key="1">
    <source>
        <dbReference type="EMBL" id="RAK25138.1"/>
    </source>
</evidence>
<organism evidence="1 2">
    <name type="scientific">Flavobacterium aquaticum</name>
    <dbReference type="NCBI Taxonomy" id="1236486"/>
    <lineage>
        <taxon>Bacteria</taxon>
        <taxon>Pseudomonadati</taxon>
        <taxon>Bacteroidota</taxon>
        <taxon>Flavobacteriia</taxon>
        <taxon>Flavobacteriales</taxon>
        <taxon>Flavobacteriaceae</taxon>
        <taxon>Flavobacterium</taxon>
    </lineage>
</organism>
<proteinExistence type="predicted"/>
<reference evidence="1 2" key="1">
    <citation type="submission" date="2018-06" db="EMBL/GenBank/DDBJ databases">
        <title>Genomic Encyclopedia of Type Strains, Phase III (KMG-III): the genomes of soil and plant-associated and newly described type strains.</title>
        <authorList>
            <person name="Whitman W."/>
        </authorList>
    </citation>
    <scope>NUCLEOTIDE SEQUENCE [LARGE SCALE GENOMIC DNA]</scope>
    <source>
        <strain evidence="1 2">CGMCC 1.12398</strain>
    </source>
</reference>
<dbReference type="AlphaFoldDB" id="A0A327YV88"/>
<keyword evidence="2" id="KW-1185">Reference proteome</keyword>
<evidence type="ECO:0008006" key="3">
    <source>
        <dbReference type="Google" id="ProtNLM"/>
    </source>
</evidence>
<dbReference type="EMBL" id="QLMI01000001">
    <property type="protein sequence ID" value="RAK25138.1"/>
    <property type="molecule type" value="Genomic_DNA"/>
</dbReference>